<dbReference type="InterPro" id="IPR040508">
    <property type="entry name" value="AbiJ_NTD5"/>
</dbReference>
<comment type="caution">
    <text evidence="2">The sequence shown here is derived from an EMBL/GenBank/DDBJ whole genome shotgun (WGS) entry which is preliminary data.</text>
</comment>
<dbReference type="Pfam" id="PF18865">
    <property type="entry name" value="AbiJ_NTD5"/>
    <property type="match status" value="1"/>
</dbReference>
<dbReference type="eggNOG" id="COG3613">
    <property type="taxonomic scope" value="Bacteria"/>
</dbReference>
<dbReference type="SUPFAM" id="SSF52309">
    <property type="entry name" value="N-(deoxy)ribosyltransferase-like"/>
    <property type="match status" value="1"/>
</dbReference>
<evidence type="ECO:0000313" key="3">
    <source>
        <dbReference type="Proteomes" id="UP000029052"/>
    </source>
</evidence>
<evidence type="ECO:0000259" key="1">
    <source>
        <dbReference type="Pfam" id="PF18865"/>
    </source>
</evidence>
<dbReference type="AlphaFoldDB" id="A0A087BE75"/>
<sequence length="250" mass="28033">MIDRNHIARVKRIKDYVLNEFDSGDWEFLATYLGDKGNIISSHPRLLRSLHFGDEDYAACVGDVLGKLLKEEPEVLDLLEGMVNEKGSESTVVSADSLDEIFPSTDVAPSSVDMTLATAMMPFAHSFDEVRDVLKSACSNAGLDLKAADDVWENTILIKDIFKLISDACIVIVDFTGKNPNVMYETGIAHALRKEVIPIAQSIDDVPFDLKHHRVLVYNNNADGRKKLQQELESRIKTIQKNHGWQPLFF</sequence>
<dbReference type="Proteomes" id="UP000029052">
    <property type="component" value="Unassembled WGS sequence"/>
</dbReference>
<accession>A0A087BE75</accession>
<keyword evidence="3" id="KW-1185">Reference proteome</keyword>
<protein>
    <submittedName>
        <fullName evidence="2">Putative DNA primase (DnaG)</fullName>
    </submittedName>
</protein>
<name>A0A087BE75_9BIFI</name>
<dbReference type="STRING" id="1692.BMAGN_1096"/>
<gene>
    <name evidence="2" type="ORF">BMAGN_1096</name>
</gene>
<dbReference type="RefSeq" id="WP_022859702.1">
    <property type="nucleotide sequence ID" value="NZ_JGZB01000002.1"/>
</dbReference>
<reference evidence="2 3" key="1">
    <citation type="submission" date="2014-03" db="EMBL/GenBank/DDBJ databases">
        <title>Genomics of Bifidobacteria.</title>
        <authorList>
            <person name="Ventura M."/>
            <person name="Milani C."/>
            <person name="Lugli G.A."/>
        </authorList>
    </citation>
    <scope>NUCLEOTIDE SEQUENCE [LARGE SCALE GENOMIC DNA]</scope>
    <source>
        <strain evidence="2 3">LMG 11591</strain>
    </source>
</reference>
<evidence type="ECO:0000313" key="2">
    <source>
        <dbReference type="EMBL" id="KFI69325.1"/>
    </source>
</evidence>
<dbReference type="EMBL" id="JGZB01000002">
    <property type="protein sequence ID" value="KFI69325.1"/>
    <property type="molecule type" value="Genomic_DNA"/>
</dbReference>
<proteinExistence type="predicted"/>
<organism evidence="2 3">
    <name type="scientific">Bifidobacterium magnum</name>
    <dbReference type="NCBI Taxonomy" id="1692"/>
    <lineage>
        <taxon>Bacteria</taxon>
        <taxon>Bacillati</taxon>
        <taxon>Actinomycetota</taxon>
        <taxon>Actinomycetes</taxon>
        <taxon>Bifidobacteriales</taxon>
        <taxon>Bifidobacteriaceae</taxon>
        <taxon>Bifidobacterium</taxon>
    </lineage>
</organism>
<feature type="domain" description="AbiJ N-terminal" evidence="1">
    <location>
        <begin position="3"/>
        <end position="93"/>
    </location>
</feature>